<evidence type="ECO:0000313" key="13">
    <source>
        <dbReference type="EMBL" id="SSW90940.1"/>
    </source>
</evidence>
<dbReference type="CDD" id="cd00400">
    <property type="entry name" value="Voltage_gated_ClC"/>
    <property type="match status" value="1"/>
</dbReference>
<feature type="transmembrane region" description="Helical" evidence="11">
    <location>
        <begin position="184"/>
        <end position="209"/>
    </location>
</feature>
<dbReference type="EMBL" id="UFQQ01000009">
    <property type="protein sequence ID" value="SSW90940.1"/>
    <property type="molecule type" value="Genomic_DNA"/>
</dbReference>
<sequence>MSVISRPDPSAVSGASSTAPPASAPWRLPAVVRNFVRNREIGLVIVAVVIGLLSGLLVAIIWHLSEFAHAVLFDIPFDTRLSANGVISWQRTLLVPLGGAIILTIIGLFYAGRFKGRLADAIEANALYGGRVSMRGSLLISLQTLLSNGCGASVGLEAGYTQICAAFSSQIGQRLAARRADMRLLVACGAAGAISAAFTAPLAGAFFAFEVVLGAYTSASLVPVIASAVSSWLVMRNLVHPSFLQIPGAPMPASVEMIGQTMLLGVLCAFFSILVMLAVAFSERVFQRISIWRGALRLVIGALLLSGLALLSPTVLGSGHGAMQLLLITNPTWLMLLTTLILKTLASAISLGAGFRGGLFFASLMLGSLMGLLYSTVVGQYFPDVALQPGTAAVAGMVALGTGVIGAPFSMICLALELTGDFWVTIGAVVAASTSALIVRELFGYSFATWRFHLRGETIRGPQDIGWVKQISAATLMRTDFPTAPADLPIVEAQKLFPPARVKQIVLRHADGSYAGIVGSAELHGLVEAADVPLETLAQQQDQFLLPQVTVRDILATFDRTEADILVVIDNAEDRRAIGTVSEAHVLRTYSTELERRNQEVFFR</sequence>
<dbReference type="InterPro" id="IPR014743">
    <property type="entry name" value="Cl-channel_core"/>
</dbReference>
<protein>
    <submittedName>
        <fullName evidence="13">CIC family chloride channel protein</fullName>
    </submittedName>
</protein>
<feature type="region of interest" description="Disordered" evidence="10">
    <location>
        <begin position="1"/>
        <end position="23"/>
    </location>
</feature>
<dbReference type="GO" id="GO:0005254">
    <property type="term" value="F:chloride channel activity"/>
    <property type="evidence" value="ECO:0007669"/>
    <property type="project" value="UniProtKB-KW"/>
</dbReference>
<feature type="transmembrane region" description="Helical" evidence="11">
    <location>
        <begin position="359"/>
        <end position="382"/>
    </location>
</feature>
<comment type="subcellular location">
    <subcellularLocation>
        <location evidence="1">Membrane</location>
        <topology evidence="1">Multi-pass membrane protein</topology>
    </subcellularLocation>
</comment>
<keyword evidence="15" id="KW-1185">Reference proteome</keyword>
<feature type="transmembrane region" description="Helical" evidence="11">
    <location>
        <begin position="93"/>
        <end position="111"/>
    </location>
</feature>
<feature type="transmembrane region" description="Helical" evidence="11">
    <location>
        <begin position="394"/>
        <end position="416"/>
    </location>
</feature>
<gene>
    <name evidence="12" type="ORF">BJ125_10994</name>
    <name evidence="13" type="ORF">SAMN05892882_10994</name>
</gene>
<reference evidence="13 14" key="1">
    <citation type="submission" date="2017-08" db="EMBL/GenBank/DDBJ databases">
        <authorList>
            <person name="de Groot N.N."/>
        </authorList>
    </citation>
    <scope>NUCLEOTIDE SEQUENCE [LARGE SCALE GENOMIC DNA]</scope>
    <source>
        <strain evidence="13 14">JA575</strain>
    </source>
</reference>
<evidence type="ECO:0000313" key="15">
    <source>
        <dbReference type="Proteomes" id="UP000256343"/>
    </source>
</evidence>
<dbReference type="InterPro" id="IPR001807">
    <property type="entry name" value="ClC"/>
</dbReference>
<keyword evidence="6 11" id="KW-0472">Membrane</keyword>
<evidence type="ECO:0000313" key="12">
    <source>
        <dbReference type="EMBL" id="RED35250.1"/>
    </source>
</evidence>
<reference evidence="12 15" key="2">
    <citation type="submission" date="2018-07" db="EMBL/GenBank/DDBJ databases">
        <title>Genomic Encyclopedia of Archaeal and Bacterial Type Strains, Phase II (KMG-II): from individual species to whole genera.</title>
        <authorList>
            <person name="Goeker M."/>
        </authorList>
    </citation>
    <scope>NUCLEOTIDE SEQUENCE [LARGE SCALE GENOMIC DNA]</scope>
    <source>
        <strain evidence="12 15">JA575</strain>
    </source>
</reference>
<dbReference type="SUPFAM" id="SSF81340">
    <property type="entry name" value="Clc chloride channel"/>
    <property type="match status" value="1"/>
</dbReference>
<feature type="compositionally biased region" description="Low complexity" evidence="10">
    <location>
        <begin position="9"/>
        <end position="23"/>
    </location>
</feature>
<dbReference type="Gene3D" id="3.10.580.10">
    <property type="entry name" value="CBS-domain"/>
    <property type="match status" value="1"/>
</dbReference>
<evidence type="ECO:0000256" key="3">
    <source>
        <dbReference type="ARBA" id="ARBA00022692"/>
    </source>
</evidence>
<dbReference type="GO" id="GO:0034707">
    <property type="term" value="C:chloride channel complex"/>
    <property type="evidence" value="ECO:0007669"/>
    <property type="project" value="UniProtKB-KW"/>
</dbReference>
<keyword evidence="3 11" id="KW-0812">Transmembrane</keyword>
<keyword evidence="2" id="KW-0813">Transport</keyword>
<evidence type="ECO:0000256" key="11">
    <source>
        <dbReference type="SAM" id="Phobius"/>
    </source>
</evidence>
<evidence type="ECO:0000256" key="2">
    <source>
        <dbReference type="ARBA" id="ARBA00022448"/>
    </source>
</evidence>
<evidence type="ECO:0000256" key="7">
    <source>
        <dbReference type="ARBA" id="ARBA00023173"/>
    </source>
</evidence>
<dbReference type="InterPro" id="IPR050368">
    <property type="entry name" value="ClC-type_chloride_channel"/>
</dbReference>
<dbReference type="Gene3D" id="1.10.3080.10">
    <property type="entry name" value="Clc chloride channel"/>
    <property type="match status" value="1"/>
</dbReference>
<keyword evidence="4 11" id="KW-1133">Transmembrane helix</keyword>
<evidence type="ECO:0000256" key="6">
    <source>
        <dbReference type="ARBA" id="ARBA00023136"/>
    </source>
</evidence>
<dbReference type="SUPFAM" id="SSF54631">
    <property type="entry name" value="CBS-domain pair"/>
    <property type="match status" value="1"/>
</dbReference>
<accession>A0A336JMR2</accession>
<keyword evidence="7" id="KW-0869">Chloride channel</keyword>
<evidence type="ECO:0000256" key="5">
    <source>
        <dbReference type="ARBA" id="ARBA00023065"/>
    </source>
</evidence>
<evidence type="ECO:0000256" key="10">
    <source>
        <dbReference type="SAM" id="MobiDB-lite"/>
    </source>
</evidence>
<feature type="transmembrane region" description="Helical" evidence="11">
    <location>
        <begin position="261"/>
        <end position="282"/>
    </location>
</feature>
<evidence type="ECO:0000256" key="1">
    <source>
        <dbReference type="ARBA" id="ARBA00004141"/>
    </source>
</evidence>
<feature type="transmembrane region" description="Helical" evidence="11">
    <location>
        <begin position="422"/>
        <end position="443"/>
    </location>
</feature>
<dbReference type="PANTHER" id="PTHR43427:SF6">
    <property type="entry name" value="CHLORIDE CHANNEL PROTEIN CLC-E"/>
    <property type="match status" value="1"/>
</dbReference>
<dbReference type="EMBL" id="QRDT01000009">
    <property type="protein sequence ID" value="RED35250.1"/>
    <property type="molecule type" value="Genomic_DNA"/>
</dbReference>
<dbReference type="AlphaFoldDB" id="A0A336JMR2"/>
<evidence type="ECO:0000313" key="14">
    <source>
        <dbReference type="Proteomes" id="UP000252631"/>
    </source>
</evidence>
<feature type="transmembrane region" description="Helical" evidence="11">
    <location>
        <begin position="41"/>
        <end position="64"/>
    </location>
</feature>
<name>A0A336JMR2_9BRAD</name>
<feature type="transmembrane region" description="Helical" evidence="11">
    <location>
        <begin position="294"/>
        <end position="312"/>
    </location>
</feature>
<dbReference type="InterPro" id="IPR046342">
    <property type="entry name" value="CBS_dom_sf"/>
</dbReference>
<dbReference type="Proteomes" id="UP000252631">
    <property type="component" value="Unassembled WGS sequence"/>
</dbReference>
<dbReference type="OrthoDB" id="9814803at2"/>
<dbReference type="PRINTS" id="PR00762">
    <property type="entry name" value="CLCHANNEL"/>
</dbReference>
<feature type="transmembrane region" description="Helical" evidence="11">
    <location>
        <begin position="333"/>
        <end position="353"/>
    </location>
</feature>
<dbReference type="Proteomes" id="UP000256343">
    <property type="component" value="Unassembled WGS sequence"/>
</dbReference>
<organism evidence="13 14">
    <name type="scientific">Rhodopseudomonas pentothenatexigens</name>
    <dbReference type="NCBI Taxonomy" id="999699"/>
    <lineage>
        <taxon>Bacteria</taxon>
        <taxon>Pseudomonadati</taxon>
        <taxon>Pseudomonadota</taxon>
        <taxon>Alphaproteobacteria</taxon>
        <taxon>Hyphomicrobiales</taxon>
        <taxon>Nitrobacteraceae</taxon>
        <taxon>Rhodopseudomonas</taxon>
    </lineage>
</organism>
<evidence type="ECO:0000256" key="8">
    <source>
        <dbReference type="ARBA" id="ARBA00023214"/>
    </source>
</evidence>
<keyword evidence="5" id="KW-0406">Ion transport</keyword>
<keyword evidence="8" id="KW-0868">Chloride</keyword>
<proteinExistence type="predicted"/>
<evidence type="ECO:0000256" key="4">
    <source>
        <dbReference type="ARBA" id="ARBA00022989"/>
    </source>
</evidence>
<dbReference type="PANTHER" id="PTHR43427">
    <property type="entry name" value="CHLORIDE CHANNEL PROTEIN CLC-E"/>
    <property type="match status" value="1"/>
</dbReference>
<evidence type="ECO:0000256" key="9">
    <source>
        <dbReference type="ARBA" id="ARBA00023303"/>
    </source>
</evidence>
<dbReference type="RefSeq" id="WP_114358004.1">
    <property type="nucleotide sequence ID" value="NZ_QRDT01000009.1"/>
</dbReference>
<dbReference type="Pfam" id="PF00654">
    <property type="entry name" value="Voltage_CLC"/>
    <property type="match status" value="1"/>
</dbReference>
<keyword evidence="9" id="KW-0407">Ion channel</keyword>